<evidence type="ECO:0000313" key="2">
    <source>
        <dbReference type="Proteomes" id="UP000250123"/>
    </source>
</evidence>
<organism evidence="1 2">
    <name type="scientific">Shewanella benthica</name>
    <dbReference type="NCBI Taxonomy" id="43661"/>
    <lineage>
        <taxon>Bacteria</taxon>
        <taxon>Pseudomonadati</taxon>
        <taxon>Pseudomonadota</taxon>
        <taxon>Gammaproteobacteria</taxon>
        <taxon>Alteromonadales</taxon>
        <taxon>Shewanellaceae</taxon>
        <taxon>Shewanella</taxon>
    </lineage>
</organism>
<evidence type="ECO:0000313" key="1">
    <source>
        <dbReference type="EMBL" id="SQH74101.1"/>
    </source>
</evidence>
<accession>A0A330LVV2</accession>
<dbReference type="Proteomes" id="UP000250123">
    <property type="component" value="Chromosome SHEWBE"/>
</dbReference>
<protein>
    <submittedName>
        <fullName evidence="1">Uncharacterized protein</fullName>
    </submittedName>
</protein>
<sequence length="47" mass="5410">MENITVNNINTRKPIHDEIKNIFRAVSAELFDLVEEEFMEALSSTSL</sequence>
<dbReference type="EMBL" id="LS483452">
    <property type="protein sequence ID" value="SQH74101.1"/>
    <property type="molecule type" value="Genomic_DNA"/>
</dbReference>
<reference evidence="2" key="1">
    <citation type="submission" date="2018-06" db="EMBL/GenBank/DDBJ databases">
        <authorList>
            <person name="Cea G.-C."/>
            <person name="William W."/>
        </authorList>
    </citation>
    <scope>NUCLEOTIDE SEQUENCE [LARGE SCALE GENOMIC DNA]</scope>
    <source>
        <strain evidence="2">DB21MT-2</strain>
    </source>
</reference>
<gene>
    <name evidence="1" type="ORF">SHEWBE_0100</name>
</gene>
<name>A0A330LVV2_9GAMM</name>
<proteinExistence type="predicted"/>
<dbReference type="KEGG" id="sbk:SHEWBE_0100"/>
<dbReference type="AlphaFoldDB" id="A0A330LVV2"/>